<protein>
    <submittedName>
        <fullName evidence="1">Uncharacterized protein</fullName>
    </submittedName>
</protein>
<sequence>KSTPRNAYPAESVTFPKSAVTFAEICSKTKSEICPLPYNYQVAGKHPAIRFDSLHTKPARLLRQAVRLLLHVHFLWAGRSGRAARLAGLV</sequence>
<dbReference type="EMBL" id="JAQQDW010000038">
    <property type="protein sequence ID" value="MFM0105590.1"/>
    <property type="molecule type" value="Genomic_DNA"/>
</dbReference>
<evidence type="ECO:0000313" key="2">
    <source>
        <dbReference type="Proteomes" id="UP001629235"/>
    </source>
</evidence>
<name>A0ACC7NDJ3_9BURK</name>
<proteinExistence type="predicted"/>
<gene>
    <name evidence="1" type="ORF">PQR01_19390</name>
</gene>
<organism evidence="1 2">
    <name type="scientific">Paraburkholderia rhynchosiae</name>
    <dbReference type="NCBI Taxonomy" id="487049"/>
    <lineage>
        <taxon>Bacteria</taxon>
        <taxon>Pseudomonadati</taxon>
        <taxon>Pseudomonadota</taxon>
        <taxon>Betaproteobacteria</taxon>
        <taxon>Burkholderiales</taxon>
        <taxon>Burkholderiaceae</taxon>
        <taxon>Paraburkholderia</taxon>
    </lineage>
</organism>
<feature type="non-terminal residue" evidence="1">
    <location>
        <position position="1"/>
    </location>
</feature>
<reference evidence="1 2" key="1">
    <citation type="journal article" date="2024" name="Chem. Sci.">
        <title>Discovery of megapolipeptins by genome mining of a Burkholderiales bacteria collection.</title>
        <authorList>
            <person name="Paulo B.S."/>
            <person name="Recchia M.J.J."/>
            <person name="Lee S."/>
            <person name="Fergusson C.H."/>
            <person name="Romanowski S.B."/>
            <person name="Hernandez A."/>
            <person name="Krull N."/>
            <person name="Liu D.Y."/>
            <person name="Cavanagh H."/>
            <person name="Bos A."/>
            <person name="Gray C.A."/>
            <person name="Murphy B.T."/>
            <person name="Linington R.G."/>
            <person name="Eustaquio A.S."/>
        </authorList>
    </citation>
    <scope>NUCLEOTIDE SEQUENCE [LARGE SCALE GENOMIC DNA]</scope>
    <source>
        <strain evidence="1 2">RL18-126-BIB-B</strain>
    </source>
</reference>
<keyword evidence="2" id="KW-1185">Reference proteome</keyword>
<evidence type="ECO:0000313" key="1">
    <source>
        <dbReference type="EMBL" id="MFM0105590.1"/>
    </source>
</evidence>
<dbReference type="Proteomes" id="UP001629235">
    <property type="component" value="Unassembled WGS sequence"/>
</dbReference>
<comment type="caution">
    <text evidence="1">The sequence shown here is derived from an EMBL/GenBank/DDBJ whole genome shotgun (WGS) entry which is preliminary data.</text>
</comment>
<accession>A0ACC7NDJ3</accession>